<gene>
    <name evidence="2" type="ORF">AB1Y20_017925</name>
</gene>
<feature type="compositionally biased region" description="Low complexity" evidence="1">
    <location>
        <begin position="70"/>
        <end position="81"/>
    </location>
</feature>
<proteinExistence type="predicted"/>
<sequence>MEAPVQCASGRAHSERNWLCRWYGSKNCAVEGSRSSSAWRGSMKRYTYTSGMAPRARRTRRATPHMDIHPASSPAAPSLSRASRKLPAGRLPSAELSGGQFLLLLRGRAVGSCFRVHPCSTAPSTARTSSAVCTHAAHGARRGARGGGAHERLCAQRCICWCTLGSSRESASNVTIIPSAKEWSRSSSVGMSGGVLEAARRARPPAASLPTLKPRLKGAAGGYFELDLSPGENEHGNLVLADNSMSCSTP</sequence>
<name>A0AB34JQR1_PRYPA</name>
<protein>
    <submittedName>
        <fullName evidence="2">Uncharacterized protein</fullName>
    </submittedName>
</protein>
<keyword evidence="3" id="KW-1185">Reference proteome</keyword>
<feature type="region of interest" description="Disordered" evidence="1">
    <location>
        <begin position="51"/>
        <end position="86"/>
    </location>
</feature>
<evidence type="ECO:0000313" key="2">
    <source>
        <dbReference type="EMBL" id="KAL1522961.1"/>
    </source>
</evidence>
<dbReference type="Proteomes" id="UP001515480">
    <property type="component" value="Unassembled WGS sequence"/>
</dbReference>
<dbReference type="EMBL" id="JBGBPQ010000006">
    <property type="protein sequence ID" value="KAL1522961.1"/>
    <property type="molecule type" value="Genomic_DNA"/>
</dbReference>
<organism evidence="2 3">
    <name type="scientific">Prymnesium parvum</name>
    <name type="common">Toxic golden alga</name>
    <dbReference type="NCBI Taxonomy" id="97485"/>
    <lineage>
        <taxon>Eukaryota</taxon>
        <taxon>Haptista</taxon>
        <taxon>Haptophyta</taxon>
        <taxon>Prymnesiophyceae</taxon>
        <taxon>Prymnesiales</taxon>
        <taxon>Prymnesiaceae</taxon>
        <taxon>Prymnesium</taxon>
    </lineage>
</organism>
<dbReference type="AlphaFoldDB" id="A0AB34JQR1"/>
<comment type="caution">
    <text evidence="2">The sequence shown here is derived from an EMBL/GenBank/DDBJ whole genome shotgun (WGS) entry which is preliminary data.</text>
</comment>
<evidence type="ECO:0000256" key="1">
    <source>
        <dbReference type="SAM" id="MobiDB-lite"/>
    </source>
</evidence>
<accession>A0AB34JQR1</accession>
<evidence type="ECO:0000313" key="3">
    <source>
        <dbReference type="Proteomes" id="UP001515480"/>
    </source>
</evidence>
<reference evidence="2 3" key="1">
    <citation type="journal article" date="2024" name="Science">
        <title>Giant polyketide synthase enzymes in the biosynthesis of giant marine polyether toxins.</title>
        <authorList>
            <person name="Fallon T.R."/>
            <person name="Shende V.V."/>
            <person name="Wierzbicki I.H."/>
            <person name="Pendleton A.L."/>
            <person name="Watervoot N.F."/>
            <person name="Auber R.P."/>
            <person name="Gonzalez D.J."/>
            <person name="Wisecaver J.H."/>
            <person name="Moore B.S."/>
        </authorList>
    </citation>
    <scope>NUCLEOTIDE SEQUENCE [LARGE SCALE GENOMIC DNA]</scope>
    <source>
        <strain evidence="2 3">12B1</strain>
    </source>
</reference>